<evidence type="ECO:0000313" key="3">
    <source>
        <dbReference type="EMBL" id="CAL5142217.1"/>
    </source>
</evidence>
<feature type="region of interest" description="Disordered" evidence="1">
    <location>
        <begin position="490"/>
        <end position="511"/>
    </location>
</feature>
<evidence type="ECO:0000313" key="4">
    <source>
        <dbReference type="Proteomes" id="UP001497525"/>
    </source>
</evidence>
<evidence type="ECO:0000259" key="2">
    <source>
        <dbReference type="PROSITE" id="PS50225"/>
    </source>
</evidence>
<reference evidence="3" key="1">
    <citation type="submission" date="2024-06" db="EMBL/GenBank/DDBJ databases">
        <authorList>
            <person name="Liu X."/>
            <person name="Lenzi L."/>
            <person name="Haldenby T S."/>
            <person name="Uol C."/>
        </authorList>
    </citation>
    <scope>NUCLEOTIDE SEQUENCE</scope>
</reference>
<dbReference type="AlphaFoldDB" id="A0AAV2U0M5"/>
<dbReference type="Proteomes" id="UP001497525">
    <property type="component" value="Unassembled WGS sequence"/>
</dbReference>
<accession>A0AAV2U0M5</accession>
<dbReference type="EMBL" id="CAXLJL010000978">
    <property type="protein sequence ID" value="CAL5142217.1"/>
    <property type="molecule type" value="Genomic_DNA"/>
</dbReference>
<protein>
    <recommendedName>
        <fullName evidence="2">SOCS box domain-containing protein</fullName>
    </recommendedName>
</protein>
<feature type="region of interest" description="Disordered" evidence="1">
    <location>
        <begin position="339"/>
        <end position="382"/>
    </location>
</feature>
<feature type="compositionally biased region" description="Low complexity" evidence="1">
    <location>
        <begin position="354"/>
        <end position="372"/>
    </location>
</feature>
<dbReference type="SMART" id="SM00969">
    <property type="entry name" value="SOCS_box"/>
    <property type="match status" value="1"/>
</dbReference>
<gene>
    <name evidence="3" type="ORF">CDAUBV1_LOCUS17474</name>
</gene>
<dbReference type="SUPFAM" id="SSF158235">
    <property type="entry name" value="SOCS box-like"/>
    <property type="match status" value="1"/>
</dbReference>
<organism evidence="3 4">
    <name type="scientific">Calicophoron daubneyi</name>
    <name type="common">Rumen fluke</name>
    <name type="synonym">Paramphistomum daubneyi</name>
    <dbReference type="NCBI Taxonomy" id="300641"/>
    <lineage>
        <taxon>Eukaryota</taxon>
        <taxon>Metazoa</taxon>
        <taxon>Spiralia</taxon>
        <taxon>Lophotrochozoa</taxon>
        <taxon>Platyhelminthes</taxon>
        <taxon>Trematoda</taxon>
        <taxon>Digenea</taxon>
        <taxon>Plagiorchiida</taxon>
        <taxon>Pronocephalata</taxon>
        <taxon>Paramphistomoidea</taxon>
        <taxon>Paramphistomidae</taxon>
        <taxon>Calicophoron</taxon>
    </lineage>
</organism>
<evidence type="ECO:0000256" key="1">
    <source>
        <dbReference type="SAM" id="MobiDB-lite"/>
    </source>
</evidence>
<dbReference type="InterPro" id="IPR001496">
    <property type="entry name" value="SOCS_box"/>
</dbReference>
<dbReference type="InterPro" id="IPR036036">
    <property type="entry name" value="SOCS_box-like_dom_sf"/>
</dbReference>
<name>A0AAV2U0M5_CALDB</name>
<dbReference type="GO" id="GO:0035556">
    <property type="term" value="P:intracellular signal transduction"/>
    <property type="evidence" value="ECO:0007669"/>
    <property type="project" value="InterPro"/>
</dbReference>
<proteinExistence type="predicted"/>
<feature type="domain" description="SOCS box" evidence="2">
    <location>
        <begin position="727"/>
        <end position="766"/>
    </location>
</feature>
<feature type="compositionally biased region" description="Polar residues" evidence="1">
    <location>
        <begin position="344"/>
        <end position="353"/>
    </location>
</feature>
<sequence>MGLEESRLSQSHKTAKSPYKICLSAPIVPWQIIYQCSPELWKKSHREFFNFPDISMSCSYQIPYDCTPSFCLSRQNIINVNKSSSVFSLRKRKKSRKMAEHFEYNHIPARLSSIQNLHFKSVLAIHNGLAVVHLARDMITQFAVVDLQINKFLGSFGRQTLTSSPESTLGRISPDGGWCLIKLCTSRNSRVSVLKLYDVRTCELISELLLSSVPTPLPYLSPGDQRSPLLPFQNDNRSLENPLRSYENFRPPRFSMPPAGNSRPTNVENRFQAIAHRSAPVLFAFDPRFTNSRVAITNVSFLDNLDNQSDEEISGVRTSVSLMKLPTWECIVTTRKFKYPSTAPRPSSMPSAQPRSGSSVPSSSVVSSSNRSTPRRRRSSEVNHALDPALAGLNYASPFILSIFYSKDGYLLFVVTTETRVCRCSSIGHHPSPTVPQFPSSDSPDILDDPLYSHGATVSVTDGARLQQQHRELSQRSLTISFSLPSEEITSSDARINDPGTRNNAQNSSSGLLAPTLPGCTTLWLTIFNSDTLVRLRTLRFDRAICPIHTCPTNYIPVMSRCGSRLALITSQYVYQNRSSCSGTVDRTPSTSLRHSVPFVNSDVLRAAQPGYSRRTNHINSNVTPNKRPNASPRLLTASSPALPPVCAVDVIRSELMVTSDLSSSYPQPLPRVHFPDISSSCRQSSERVEEERRYAAVQNGFYQYACSTATTVRQMDVLVVYQLPPPPSLQALIRQRIRQLCRNHELDRLGLPPGLVSYLRFQPTYSCAGSCLSRSNSFTPTIRGDSFDLPI</sequence>
<comment type="caution">
    <text evidence="3">The sequence shown here is derived from an EMBL/GenBank/DDBJ whole genome shotgun (WGS) entry which is preliminary data.</text>
</comment>
<dbReference type="PROSITE" id="PS50225">
    <property type="entry name" value="SOCS"/>
    <property type="match status" value="1"/>
</dbReference>